<keyword evidence="3" id="KW-1185">Reference proteome</keyword>
<dbReference type="STRING" id="630515.SAMN04489812_0182"/>
<accession>A0A1H1MLS0</accession>
<evidence type="ECO:0000313" key="3">
    <source>
        <dbReference type="Proteomes" id="UP000199103"/>
    </source>
</evidence>
<organism evidence="2 3">
    <name type="scientific">Microlunatus soli</name>
    <dbReference type="NCBI Taxonomy" id="630515"/>
    <lineage>
        <taxon>Bacteria</taxon>
        <taxon>Bacillati</taxon>
        <taxon>Actinomycetota</taxon>
        <taxon>Actinomycetes</taxon>
        <taxon>Propionibacteriales</taxon>
        <taxon>Propionibacteriaceae</taxon>
        <taxon>Microlunatus</taxon>
    </lineage>
</organism>
<feature type="chain" id="PRO_5009254555" evidence="1">
    <location>
        <begin position="21"/>
        <end position="391"/>
    </location>
</feature>
<dbReference type="Proteomes" id="UP000199103">
    <property type="component" value="Chromosome I"/>
</dbReference>
<keyword evidence="1" id="KW-0732">Signal</keyword>
<protein>
    <submittedName>
        <fullName evidence="2">Uncharacterized protein</fullName>
    </submittedName>
</protein>
<dbReference type="SUPFAM" id="SSF51445">
    <property type="entry name" value="(Trans)glycosidases"/>
    <property type="match status" value="1"/>
</dbReference>
<dbReference type="RefSeq" id="WP_197679941.1">
    <property type="nucleotide sequence ID" value="NZ_LT629772.1"/>
</dbReference>
<dbReference type="EMBL" id="LT629772">
    <property type="protein sequence ID" value="SDR87540.1"/>
    <property type="molecule type" value="Genomic_DNA"/>
</dbReference>
<gene>
    <name evidence="2" type="ORF">SAMN04489812_0182</name>
</gene>
<name>A0A1H1MLS0_9ACTN</name>
<evidence type="ECO:0000313" key="2">
    <source>
        <dbReference type="EMBL" id="SDR87540.1"/>
    </source>
</evidence>
<reference evidence="2 3" key="1">
    <citation type="submission" date="2016-10" db="EMBL/GenBank/DDBJ databases">
        <authorList>
            <person name="de Groot N.N."/>
        </authorList>
    </citation>
    <scope>NUCLEOTIDE SEQUENCE [LARGE SCALE GENOMIC DNA]</scope>
    <source>
        <strain evidence="2 3">DSM 21800</strain>
    </source>
</reference>
<sequence length="391" mass="43849">MWGRLPIVVLGALLALPASAAATAPTEADPERPQPVAGAYGALAANFNQNLDAVNDRELRLSGTDWVRGFFPMPAADDGDPAEHFAIKTIVGLSDRGYHTILSLKFPYNKDSFPQPGSAAMAAELARLDRVLPTVLGTVDIITIGNEPFIESLPEERDERLNVFYETVARHVIDVRSAQCSEACGTALYMGALNRLDLPDRRTPAVERWMSFVRETPQIAGVDIHPHLPDPAAAQPFLDYILPRMRPDQTFLVTEFSLVWYWQQHLRDTVSPEYADSYGIAPDTQVWQVIRSAIDEPFSERQWHDFLISNPWFVEQSDFLADQLRLYRGTGRLAVAGYGFKQDDLMVQNFGPTKTPWLLNSVFAPYTVRSRGEAMSAPGFWLDGFRELQRH</sequence>
<evidence type="ECO:0000256" key="1">
    <source>
        <dbReference type="SAM" id="SignalP"/>
    </source>
</evidence>
<dbReference type="AlphaFoldDB" id="A0A1H1MLS0"/>
<proteinExistence type="predicted"/>
<feature type="signal peptide" evidence="1">
    <location>
        <begin position="1"/>
        <end position="20"/>
    </location>
</feature>
<dbReference type="InterPro" id="IPR017853">
    <property type="entry name" value="GH"/>
</dbReference>